<name>A0A8S5RQM5_9VIRU</name>
<evidence type="ECO:0000256" key="1">
    <source>
        <dbReference type="SAM" id="Phobius"/>
    </source>
</evidence>
<keyword evidence="1" id="KW-0472">Membrane</keyword>
<keyword evidence="1" id="KW-1133">Transmembrane helix</keyword>
<evidence type="ECO:0000313" key="2">
    <source>
        <dbReference type="EMBL" id="DAE33466.1"/>
    </source>
</evidence>
<reference evidence="2" key="1">
    <citation type="journal article" date="2021" name="Proc. Natl. Acad. Sci. U.S.A.">
        <title>A Catalog of Tens of Thousands of Viruses from Human Metagenomes Reveals Hidden Associations with Chronic Diseases.</title>
        <authorList>
            <person name="Tisza M.J."/>
            <person name="Buck C.B."/>
        </authorList>
    </citation>
    <scope>NUCLEOTIDE SEQUENCE</scope>
    <source>
        <strain evidence="2">CtQ5V6</strain>
    </source>
</reference>
<sequence>MFNSASPSLADIAAVTGNNRNDGAWGDGNGWWVLIILFAIFGGWGNGGWGNNGGGMNSTASAYTDSAIQRGFDNQAVLSKLDGITNGLCDGFYAQNTAIMNGFHGVDNAICNLGYQTQQGFNTTNVALMQGQNALQTQLANCCCETREAIQGVNYNMAQNTCALQNTMNTNTRDIIDSQNAGTRAILDYLCNEKISSLQAENSDLRRAASQDRQSALLTTQMAAQTQQIINAVNPSAIPAYVVPNPNAYAYGCGCNTGCGC</sequence>
<accession>A0A8S5RQM5</accession>
<proteinExistence type="predicted"/>
<protein>
    <submittedName>
        <fullName evidence="2">Uncharacterized protein</fullName>
    </submittedName>
</protein>
<keyword evidence="1" id="KW-0812">Transmembrane</keyword>
<feature type="transmembrane region" description="Helical" evidence="1">
    <location>
        <begin position="30"/>
        <end position="49"/>
    </location>
</feature>
<organism evidence="2">
    <name type="scientific">virus sp. ctQ5V6</name>
    <dbReference type="NCBI Taxonomy" id="2825815"/>
    <lineage>
        <taxon>Viruses</taxon>
    </lineage>
</organism>
<dbReference type="EMBL" id="BK059134">
    <property type="protein sequence ID" value="DAE33466.1"/>
    <property type="molecule type" value="Genomic_DNA"/>
</dbReference>